<protein>
    <submittedName>
        <fullName evidence="5">1-acyl-sn-glycerol-3-phosphate acyltransferase</fullName>
    </submittedName>
</protein>
<keyword evidence="6" id="KW-1185">Reference proteome</keyword>
<reference evidence="5 6" key="1">
    <citation type="submission" date="2012-02" db="EMBL/GenBank/DDBJ databases">
        <title>Improved High-Quality Draft sequence of Thermoanaerobacter siderophilus SR4.</title>
        <authorList>
            <consortium name="US DOE Joint Genome Institute"/>
            <person name="Lucas S."/>
            <person name="Han J."/>
            <person name="Lapidus A."/>
            <person name="Cheng J.-F."/>
            <person name="Goodwin L."/>
            <person name="Pitluck S."/>
            <person name="Peters L."/>
            <person name="Detter J.C."/>
            <person name="Han C."/>
            <person name="Tapia R."/>
            <person name="Land M."/>
            <person name="Hauser L."/>
            <person name="Kyrpides N."/>
            <person name="Ivanova N."/>
            <person name="Pagani I."/>
            <person name="Hemme C."/>
            <person name="Woyke T."/>
        </authorList>
    </citation>
    <scope>NUCLEOTIDE SEQUENCE [LARGE SCALE GENOMIC DNA]</scope>
    <source>
        <strain evidence="5 6">SR4</strain>
    </source>
</reference>
<dbReference type="AlphaFoldDB" id="I9KVA6"/>
<organism evidence="5 6">
    <name type="scientific">Thermoanaerobacter siderophilus SR4</name>
    <dbReference type="NCBI Taxonomy" id="880478"/>
    <lineage>
        <taxon>Bacteria</taxon>
        <taxon>Bacillati</taxon>
        <taxon>Bacillota</taxon>
        <taxon>Clostridia</taxon>
        <taxon>Thermoanaerobacterales</taxon>
        <taxon>Thermoanaerobacteraceae</taxon>
        <taxon>Thermoanaerobacter</taxon>
    </lineage>
</organism>
<dbReference type="GO" id="GO:0003841">
    <property type="term" value="F:1-acylglycerol-3-phosphate O-acyltransferase activity"/>
    <property type="evidence" value="ECO:0007669"/>
    <property type="project" value="TreeGrafter"/>
</dbReference>
<sequence length="201" mass="22705">MDILFLFKIFIKIEVEGKKNLPEKGPLIIASNHKSILDPLILMVILPYYITFLAASYLFKIPFLNIILKLVGVLPVKEKKQDLRTLKRAIDLLKNGNIVGVFPEGGVSVNENVKEFKPGFAFLSVKTNAPILPIAIIGTERVLPPGKWIPKRAKVKICIGEPIFLEKVNIKDKKEIYSFLVNYTRAMILKFISKFSTPVIN</sequence>
<dbReference type="HOGENOM" id="CLU_027938_4_5_9"/>
<dbReference type="EMBL" id="CM001486">
    <property type="protein sequence ID" value="EIW00914.1"/>
    <property type="molecule type" value="Genomic_DNA"/>
</dbReference>
<evidence type="ECO:0000256" key="1">
    <source>
        <dbReference type="ARBA" id="ARBA00022679"/>
    </source>
</evidence>
<feature type="transmembrane region" description="Helical" evidence="3">
    <location>
        <begin position="40"/>
        <end position="59"/>
    </location>
</feature>
<name>I9KVA6_9THEO</name>
<dbReference type="RefSeq" id="WP_006570272.1">
    <property type="nucleotide sequence ID" value="NZ_CM001486.1"/>
</dbReference>
<gene>
    <name evidence="5" type="ORF">ThesiDRAFT1_2044</name>
</gene>
<evidence type="ECO:0000256" key="2">
    <source>
        <dbReference type="ARBA" id="ARBA00023315"/>
    </source>
</evidence>
<dbReference type="InterPro" id="IPR002123">
    <property type="entry name" value="Plipid/glycerol_acylTrfase"/>
</dbReference>
<dbReference type="SUPFAM" id="SSF69593">
    <property type="entry name" value="Glycerol-3-phosphate (1)-acyltransferase"/>
    <property type="match status" value="1"/>
</dbReference>
<dbReference type="CDD" id="cd07989">
    <property type="entry name" value="LPLAT_AGPAT-like"/>
    <property type="match status" value="1"/>
</dbReference>
<keyword evidence="1 5" id="KW-0808">Transferase</keyword>
<dbReference type="PATRIC" id="fig|880478.3.peg.449"/>
<proteinExistence type="predicted"/>
<evidence type="ECO:0000259" key="4">
    <source>
        <dbReference type="SMART" id="SM00563"/>
    </source>
</evidence>
<dbReference type="SMART" id="SM00563">
    <property type="entry name" value="PlsC"/>
    <property type="match status" value="1"/>
</dbReference>
<dbReference type="Pfam" id="PF01553">
    <property type="entry name" value="Acyltransferase"/>
    <property type="match status" value="1"/>
</dbReference>
<keyword evidence="3" id="KW-0472">Membrane</keyword>
<dbReference type="PANTHER" id="PTHR10434:SF40">
    <property type="entry name" value="1-ACYL-SN-GLYCEROL-3-PHOSPHATE ACYLTRANSFERASE"/>
    <property type="match status" value="1"/>
</dbReference>
<dbReference type="Proteomes" id="UP000005110">
    <property type="component" value="Chromosome"/>
</dbReference>
<keyword evidence="2 5" id="KW-0012">Acyltransferase</keyword>
<keyword evidence="3" id="KW-1133">Transmembrane helix</keyword>
<dbReference type="GO" id="GO:0006654">
    <property type="term" value="P:phosphatidic acid biosynthetic process"/>
    <property type="evidence" value="ECO:0007669"/>
    <property type="project" value="TreeGrafter"/>
</dbReference>
<evidence type="ECO:0000256" key="3">
    <source>
        <dbReference type="SAM" id="Phobius"/>
    </source>
</evidence>
<evidence type="ECO:0000313" key="5">
    <source>
        <dbReference type="EMBL" id="EIW00914.1"/>
    </source>
</evidence>
<feature type="domain" description="Phospholipid/glycerol acyltransferase" evidence="4">
    <location>
        <begin position="27"/>
        <end position="139"/>
    </location>
</feature>
<dbReference type="PANTHER" id="PTHR10434">
    <property type="entry name" value="1-ACYL-SN-GLYCEROL-3-PHOSPHATE ACYLTRANSFERASE"/>
    <property type="match status" value="1"/>
</dbReference>
<accession>I9KVA6</accession>
<keyword evidence="3" id="KW-0812">Transmembrane</keyword>
<evidence type="ECO:0000313" key="6">
    <source>
        <dbReference type="Proteomes" id="UP000005110"/>
    </source>
</evidence>